<gene>
    <name evidence="1" type="ORF">Lade_1667</name>
    <name evidence="2" type="ORF">NCTC12735_00960</name>
</gene>
<protein>
    <submittedName>
        <fullName evidence="2">Protein of uncharacterized function (DUF2971)</fullName>
    </submittedName>
</protein>
<dbReference type="EMBL" id="LNKA01000011">
    <property type="protein sequence ID" value="KTC64987.1"/>
    <property type="molecule type" value="Genomic_DNA"/>
</dbReference>
<dbReference type="EMBL" id="LR134422">
    <property type="protein sequence ID" value="VEH85333.1"/>
    <property type="molecule type" value="Genomic_DNA"/>
</dbReference>
<dbReference type="STRING" id="45056.Lade_1667"/>
<dbReference type="InterPro" id="IPR021352">
    <property type="entry name" value="DUF2971"/>
</dbReference>
<evidence type="ECO:0000313" key="1">
    <source>
        <dbReference type="EMBL" id="KTC64987.1"/>
    </source>
</evidence>
<keyword evidence="3" id="KW-1185">Reference proteome</keyword>
<dbReference type="Pfam" id="PF11185">
    <property type="entry name" value="DUF2971"/>
    <property type="match status" value="1"/>
</dbReference>
<evidence type="ECO:0000313" key="2">
    <source>
        <dbReference type="EMBL" id="VEH85333.1"/>
    </source>
</evidence>
<dbReference type="PATRIC" id="fig|45056.6.peg.1719"/>
<dbReference type="OrthoDB" id="8550178at2"/>
<geneLocation type="plasmid" evidence="2 4">
    <name>13</name>
</geneLocation>
<name>A0A0W0R1Y9_9GAMM</name>
<keyword evidence="2" id="KW-0614">Plasmid</keyword>
<sequence>MRGKEKDACILYHYTSHNTLYEIVTTKALIASHVYYLNDSHEIKYGMSHFTELLDELSKEKKYACYSILFEQIYGWLKSIKKNPPFIFSFSLSEKGNLLSQWRAYTPCGIGVSIGFKKHDLDKYAAKHALSLMKCIYNKEEQLKEVNHVLNSILQLFDEHKPSFSKRKLEEDPKFLKLLNHFKVLLLNTFIQIKDPVFYEEREWRLVSKVYEDALSKEIKFRSSKTTLIPYILFDIKNLRKDGTLFEHVYVGPSPNFDLLYPAIVALLTNTHACQSTLNAIIPYREI</sequence>
<reference evidence="1 3" key="1">
    <citation type="submission" date="2015-11" db="EMBL/GenBank/DDBJ databases">
        <title>Identification of large and diverse effector repertoires of 38 Legionella species.</title>
        <authorList>
            <person name="Burstein D."/>
            <person name="Amaro F."/>
            <person name="Zusman T."/>
            <person name="Lifshitz Z."/>
            <person name="Cohen O."/>
            <person name="Gilbert J.A."/>
            <person name="Pupko T."/>
            <person name="Shuman H.A."/>
            <person name="Segal G."/>
        </authorList>
    </citation>
    <scope>NUCLEOTIDE SEQUENCE [LARGE SCALE GENOMIC DNA]</scope>
    <source>
        <strain evidence="1 3">1762-AUS-E</strain>
    </source>
</reference>
<dbReference type="Proteomes" id="UP000054859">
    <property type="component" value="Unassembled WGS sequence"/>
</dbReference>
<organism evidence="1 3">
    <name type="scientific">Legionella adelaidensis</name>
    <dbReference type="NCBI Taxonomy" id="45056"/>
    <lineage>
        <taxon>Bacteria</taxon>
        <taxon>Pseudomonadati</taxon>
        <taxon>Pseudomonadota</taxon>
        <taxon>Gammaproteobacteria</taxon>
        <taxon>Legionellales</taxon>
        <taxon>Legionellaceae</taxon>
        <taxon>Legionella</taxon>
    </lineage>
</organism>
<proteinExistence type="predicted"/>
<dbReference type="Proteomes" id="UP000281170">
    <property type="component" value="Plasmid 13"/>
</dbReference>
<evidence type="ECO:0000313" key="3">
    <source>
        <dbReference type="Proteomes" id="UP000054859"/>
    </source>
</evidence>
<dbReference type="AlphaFoldDB" id="A0A0W0R1Y9"/>
<dbReference type="KEGG" id="ladl:NCTC12735_00960"/>
<accession>A0A0W0R1Y9</accession>
<evidence type="ECO:0000313" key="4">
    <source>
        <dbReference type="Proteomes" id="UP000281170"/>
    </source>
</evidence>
<dbReference type="RefSeq" id="WP_058462743.1">
    <property type="nucleotide sequence ID" value="NZ_CAAAHS010000013.1"/>
</dbReference>
<reference evidence="2 4" key="2">
    <citation type="submission" date="2018-12" db="EMBL/GenBank/DDBJ databases">
        <authorList>
            <consortium name="Pathogen Informatics"/>
        </authorList>
    </citation>
    <scope>NUCLEOTIDE SEQUENCE [LARGE SCALE GENOMIC DNA]</scope>
    <source>
        <strain evidence="2 4">NCTC12735</strain>
        <plasmid evidence="4">13</plasmid>
    </source>
</reference>